<protein>
    <recommendedName>
        <fullName evidence="5">Endonuclease-reverse transcriptase</fullName>
    </recommendedName>
</protein>
<dbReference type="AlphaFoldDB" id="A0A9N9X459"/>
<accession>A0A9N9X459</accession>
<feature type="compositionally biased region" description="Basic and acidic residues" evidence="2">
    <location>
        <begin position="193"/>
        <end position="203"/>
    </location>
</feature>
<feature type="coiled-coil region" evidence="1">
    <location>
        <begin position="21"/>
        <end position="62"/>
    </location>
</feature>
<keyword evidence="4" id="KW-1185">Reference proteome</keyword>
<dbReference type="OrthoDB" id="6781016at2759"/>
<proteinExistence type="predicted"/>
<evidence type="ECO:0008006" key="5">
    <source>
        <dbReference type="Google" id="ProtNLM"/>
    </source>
</evidence>
<evidence type="ECO:0000256" key="1">
    <source>
        <dbReference type="SAM" id="Coils"/>
    </source>
</evidence>
<reference evidence="3" key="1">
    <citation type="submission" date="2022-01" db="EMBL/GenBank/DDBJ databases">
        <authorList>
            <person name="King R."/>
        </authorList>
    </citation>
    <scope>NUCLEOTIDE SEQUENCE</scope>
</reference>
<evidence type="ECO:0000256" key="2">
    <source>
        <dbReference type="SAM" id="MobiDB-lite"/>
    </source>
</evidence>
<dbReference type="PANTHER" id="PTHR37445">
    <property type="entry name" value="PROTEIN CBG24663"/>
    <property type="match status" value="1"/>
</dbReference>
<evidence type="ECO:0000313" key="4">
    <source>
        <dbReference type="Proteomes" id="UP001153737"/>
    </source>
</evidence>
<dbReference type="PANTHER" id="PTHR37445:SF3">
    <property type="entry name" value="ZINC FINGER PHD-TYPE DOMAIN-CONTAINING PROTEIN"/>
    <property type="match status" value="1"/>
</dbReference>
<evidence type="ECO:0000313" key="3">
    <source>
        <dbReference type="EMBL" id="CAG9817343.1"/>
    </source>
</evidence>
<name>A0A9N9X459_PHACE</name>
<gene>
    <name evidence="3" type="ORF">PHAECO_LOCUS4784</name>
</gene>
<sequence>MTAALSNEQAQIYELLLRANKEQTQEIKSEIQDTIKTLTNKLDEANTEIKYLKDRCVNLERKARRNNIILFGIKVEDNSELVPTVLQTLNEILEIEIKVSDINNIYKIGRTENAPVIVEFISYIKKSSLFANKQKLKLLNVNGLSIANDLCEEDREEQKILLKHRRIALEQNDEAKIKGRKLYVNNQPFTSEELKNLENKTETENFTEDSNSEEEEGEDQEEEKRDQGTQSGIVTTNKNLGKANDKNKQPLAQSSNTQQTLSTQKRKRRKLFKYSPKNTRSNKK</sequence>
<organism evidence="3 4">
    <name type="scientific">Phaedon cochleariae</name>
    <name type="common">Mustard beetle</name>
    <dbReference type="NCBI Taxonomy" id="80249"/>
    <lineage>
        <taxon>Eukaryota</taxon>
        <taxon>Metazoa</taxon>
        <taxon>Ecdysozoa</taxon>
        <taxon>Arthropoda</taxon>
        <taxon>Hexapoda</taxon>
        <taxon>Insecta</taxon>
        <taxon>Pterygota</taxon>
        <taxon>Neoptera</taxon>
        <taxon>Endopterygota</taxon>
        <taxon>Coleoptera</taxon>
        <taxon>Polyphaga</taxon>
        <taxon>Cucujiformia</taxon>
        <taxon>Chrysomeloidea</taxon>
        <taxon>Chrysomelidae</taxon>
        <taxon>Chrysomelinae</taxon>
        <taxon>Chrysomelini</taxon>
        <taxon>Phaedon</taxon>
    </lineage>
</organism>
<feature type="compositionally biased region" description="Polar residues" evidence="2">
    <location>
        <begin position="228"/>
        <end position="239"/>
    </location>
</feature>
<feature type="region of interest" description="Disordered" evidence="2">
    <location>
        <begin position="193"/>
        <end position="284"/>
    </location>
</feature>
<dbReference type="EMBL" id="OU896721">
    <property type="protein sequence ID" value="CAG9817343.1"/>
    <property type="molecule type" value="Genomic_DNA"/>
</dbReference>
<feature type="compositionally biased region" description="Low complexity" evidence="2">
    <location>
        <begin position="253"/>
        <end position="263"/>
    </location>
</feature>
<keyword evidence="1" id="KW-0175">Coiled coil</keyword>
<dbReference type="Proteomes" id="UP001153737">
    <property type="component" value="Chromosome 15"/>
</dbReference>
<feature type="compositionally biased region" description="Acidic residues" evidence="2">
    <location>
        <begin position="205"/>
        <end position="221"/>
    </location>
</feature>
<reference evidence="3" key="2">
    <citation type="submission" date="2022-10" db="EMBL/GenBank/DDBJ databases">
        <authorList>
            <consortium name="ENA_rothamsted_submissions"/>
            <consortium name="culmorum"/>
            <person name="King R."/>
        </authorList>
    </citation>
    <scope>NUCLEOTIDE SEQUENCE</scope>
</reference>